<accession>A0AAN5IAC2</accession>
<sequence>MANEGSVLTLTNKSSWPNNSLDTLIFQVDDGTIFYYCTKNGRLHVKWQERTIHAHLPVGFGLKLISSFYPHENSLYFEGNRKIYRAFFVPPDAISISYVRDLLESEKPQRNGLCRREKYVHRICDDPARGGILVDVSEQESLQLRLEGLHRRKTLYNQFTYETFYPSARKMGENAISIMCSGTLYSHRDSSPFIYISCGRNLFTLDTRTLTFLPYLSFGADALIHSIVGVYNGVITLTGKMKGVKEIMTAELPDGYAIRMGCSILRGIGNNSAEGKSRTENRC</sequence>
<evidence type="ECO:0000313" key="1">
    <source>
        <dbReference type="EMBL" id="GMR58603.1"/>
    </source>
</evidence>
<reference evidence="2" key="1">
    <citation type="submission" date="2022-10" db="EMBL/GenBank/DDBJ databases">
        <title>Genome assembly of Pristionchus species.</title>
        <authorList>
            <person name="Yoshida K."/>
            <person name="Sommer R.J."/>
        </authorList>
    </citation>
    <scope>NUCLEOTIDE SEQUENCE [LARGE SCALE GENOMIC DNA]</scope>
    <source>
        <strain evidence="2">RS5460</strain>
    </source>
</reference>
<keyword evidence="2" id="KW-1185">Reference proteome</keyword>
<dbReference type="AlphaFoldDB" id="A0AAN5IAC2"/>
<comment type="caution">
    <text evidence="1">The sequence shown here is derived from an EMBL/GenBank/DDBJ whole genome shotgun (WGS) entry which is preliminary data.</text>
</comment>
<proteinExistence type="predicted"/>
<evidence type="ECO:0000313" key="2">
    <source>
        <dbReference type="Proteomes" id="UP001328107"/>
    </source>
</evidence>
<gene>
    <name evidence="1" type="ORF">PMAYCL1PPCAC_28798</name>
</gene>
<protein>
    <submittedName>
        <fullName evidence="1">Uncharacterized protein</fullName>
    </submittedName>
</protein>
<dbReference type="Proteomes" id="UP001328107">
    <property type="component" value="Unassembled WGS sequence"/>
</dbReference>
<dbReference type="EMBL" id="BTRK01000006">
    <property type="protein sequence ID" value="GMR58603.1"/>
    <property type="molecule type" value="Genomic_DNA"/>
</dbReference>
<organism evidence="1 2">
    <name type="scientific">Pristionchus mayeri</name>
    <dbReference type="NCBI Taxonomy" id="1317129"/>
    <lineage>
        <taxon>Eukaryota</taxon>
        <taxon>Metazoa</taxon>
        <taxon>Ecdysozoa</taxon>
        <taxon>Nematoda</taxon>
        <taxon>Chromadorea</taxon>
        <taxon>Rhabditida</taxon>
        <taxon>Rhabditina</taxon>
        <taxon>Diplogasteromorpha</taxon>
        <taxon>Diplogasteroidea</taxon>
        <taxon>Neodiplogasteridae</taxon>
        <taxon>Pristionchus</taxon>
    </lineage>
</organism>
<name>A0AAN5IAC2_9BILA</name>